<keyword evidence="8" id="KW-0812">Transmembrane</keyword>
<comment type="similarity">
    <text evidence="2">Belongs to the GerABKC lipoprotein family.</text>
</comment>
<keyword evidence="12" id="KW-1185">Reference proteome</keyword>
<dbReference type="RefSeq" id="WP_188173384.1">
    <property type="nucleotide sequence ID" value="NZ_JACVVD010000002.1"/>
</dbReference>
<evidence type="ECO:0000313" key="12">
    <source>
        <dbReference type="Proteomes" id="UP000650466"/>
    </source>
</evidence>
<gene>
    <name evidence="11" type="ORF">ICC18_05545</name>
</gene>
<protein>
    <submittedName>
        <fullName evidence="11">Ger(X)C family spore germination protein</fullName>
    </submittedName>
</protein>
<evidence type="ECO:0000256" key="6">
    <source>
        <dbReference type="ARBA" id="ARBA00023139"/>
    </source>
</evidence>
<feature type="transmembrane region" description="Helical" evidence="8">
    <location>
        <begin position="6"/>
        <end position="27"/>
    </location>
</feature>
<dbReference type="InterPro" id="IPR038501">
    <property type="entry name" value="Spore_GerAC_C_sf"/>
</dbReference>
<dbReference type="PANTHER" id="PTHR35789:SF1">
    <property type="entry name" value="SPORE GERMINATION PROTEIN B3"/>
    <property type="match status" value="1"/>
</dbReference>
<evidence type="ECO:0000256" key="1">
    <source>
        <dbReference type="ARBA" id="ARBA00004635"/>
    </source>
</evidence>
<comment type="subcellular location">
    <subcellularLocation>
        <location evidence="1">Membrane</location>
        <topology evidence="1">Lipid-anchor</topology>
    </subcellularLocation>
</comment>
<keyword evidence="5 8" id="KW-0472">Membrane</keyword>
<dbReference type="NCBIfam" id="TIGR02887">
    <property type="entry name" value="spore_ger_x_C"/>
    <property type="match status" value="1"/>
</dbReference>
<comment type="caution">
    <text evidence="11">The sequence shown here is derived from an EMBL/GenBank/DDBJ whole genome shotgun (WGS) entry which is preliminary data.</text>
</comment>
<evidence type="ECO:0000256" key="8">
    <source>
        <dbReference type="SAM" id="Phobius"/>
    </source>
</evidence>
<dbReference type="GO" id="GO:0009847">
    <property type="term" value="P:spore germination"/>
    <property type="evidence" value="ECO:0007669"/>
    <property type="project" value="InterPro"/>
</dbReference>
<dbReference type="InterPro" id="IPR046953">
    <property type="entry name" value="Spore_GerAC-like_C"/>
</dbReference>
<dbReference type="Pfam" id="PF25198">
    <property type="entry name" value="Spore_GerAC_N"/>
    <property type="match status" value="1"/>
</dbReference>
<accession>A0A926QIQ1</accession>
<keyword evidence="6" id="KW-0564">Palmitate</keyword>
<reference evidence="11" key="1">
    <citation type="submission" date="2020-09" db="EMBL/GenBank/DDBJ databases">
        <title>Draft Genome Sequence of Paenibacillus sp. WST5.</title>
        <authorList>
            <person name="Bao Z."/>
        </authorList>
    </citation>
    <scope>NUCLEOTIDE SEQUENCE</scope>
    <source>
        <strain evidence="11">WST5</strain>
    </source>
</reference>
<dbReference type="Gene3D" id="3.30.300.210">
    <property type="entry name" value="Nutrient germinant receptor protein C, domain 3"/>
    <property type="match status" value="1"/>
</dbReference>
<dbReference type="AlphaFoldDB" id="A0A926QIQ1"/>
<evidence type="ECO:0000256" key="4">
    <source>
        <dbReference type="ARBA" id="ARBA00022729"/>
    </source>
</evidence>
<keyword evidence="7" id="KW-0449">Lipoprotein</keyword>
<dbReference type="Pfam" id="PF05504">
    <property type="entry name" value="Spore_GerAC"/>
    <property type="match status" value="1"/>
</dbReference>
<evidence type="ECO:0000313" key="11">
    <source>
        <dbReference type="EMBL" id="MBD0379572.1"/>
    </source>
</evidence>
<keyword evidence="3" id="KW-0309">Germination</keyword>
<evidence type="ECO:0000259" key="10">
    <source>
        <dbReference type="Pfam" id="PF25198"/>
    </source>
</evidence>
<keyword evidence="4" id="KW-0732">Signal</keyword>
<proteinExistence type="inferred from homology"/>
<evidence type="ECO:0000256" key="2">
    <source>
        <dbReference type="ARBA" id="ARBA00007886"/>
    </source>
</evidence>
<evidence type="ECO:0000256" key="5">
    <source>
        <dbReference type="ARBA" id="ARBA00023136"/>
    </source>
</evidence>
<feature type="domain" description="Spore germination GerAC-like C-terminal" evidence="9">
    <location>
        <begin position="236"/>
        <end position="404"/>
    </location>
</feature>
<name>A0A926QIQ1_9BACL</name>
<evidence type="ECO:0000256" key="7">
    <source>
        <dbReference type="ARBA" id="ARBA00023288"/>
    </source>
</evidence>
<dbReference type="InterPro" id="IPR008844">
    <property type="entry name" value="Spore_GerAC-like"/>
</dbReference>
<sequence>MNHHGWTSYFSKAIILICIFLLTAGCWDRQEIEERAVVLGIGIDPAEPGAAEEEAQISHKKGALDIPEHGMIQLTVQVAVPGRIPLGPGAGGEGGGKRTVWVVSGVGHTIDDAINGLQQRIASPLFFGHLRVIVVSEKVAQKGMQNINDYFRRNPDIRRMSWMFISKGSTTELMKASPQLERVPTLYLMTTMDQAVKMGRFPNDFLGLFWSSVSAKGKEGYLPYAELKGQDSLQISGLAYFRGDKLVGSAQPVDIILLMGIMGMNPAGGQAFVKIPGTSDYLEFSARSRKVFTKVDIQDGQPHVRVKIMLEGNIREKSTEEVKLDHTVIQTMEKQLNKDAQKAYLDLIRRTQEKGSDIFGFGEKVRARKWKYWDQHIKTKEKWQQMYPDIKVDLTVQVEIRRVGMKAV</sequence>
<keyword evidence="8" id="KW-1133">Transmembrane helix</keyword>
<dbReference type="InterPro" id="IPR057336">
    <property type="entry name" value="GerAC_N"/>
</dbReference>
<organism evidence="11 12">
    <name type="scientific">Paenibacillus sedimenti</name>
    <dbReference type="NCBI Taxonomy" id="2770274"/>
    <lineage>
        <taxon>Bacteria</taxon>
        <taxon>Bacillati</taxon>
        <taxon>Bacillota</taxon>
        <taxon>Bacilli</taxon>
        <taxon>Bacillales</taxon>
        <taxon>Paenibacillaceae</taxon>
        <taxon>Paenibacillus</taxon>
    </lineage>
</organism>
<dbReference type="Proteomes" id="UP000650466">
    <property type="component" value="Unassembled WGS sequence"/>
</dbReference>
<dbReference type="PANTHER" id="PTHR35789">
    <property type="entry name" value="SPORE GERMINATION PROTEIN B3"/>
    <property type="match status" value="1"/>
</dbReference>
<dbReference type="EMBL" id="JACVVD010000002">
    <property type="protein sequence ID" value="MBD0379572.1"/>
    <property type="molecule type" value="Genomic_DNA"/>
</dbReference>
<evidence type="ECO:0000259" key="9">
    <source>
        <dbReference type="Pfam" id="PF05504"/>
    </source>
</evidence>
<feature type="domain" description="Spore germination protein N-terminal" evidence="10">
    <location>
        <begin position="28"/>
        <end position="226"/>
    </location>
</feature>
<evidence type="ECO:0000256" key="3">
    <source>
        <dbReference type="ARBA" id="ARBA00022544"/>
    </source>
</evidence>
<dbReference type="GO" id="GO:0016020">
    <property type="term" value="C:membrane"/>
    <property type="evidence" value="ECO:0007669"/>
    <property type="project" value="UniProtKB-SubCell"/>
</dbReference>